<dbReference type="InterPro" id="IPR031325">
    <property type="entry name" value="RHS_repeat"/>
</dbReference>
<evidence type="ECO:0000313" key="6">
    <source>
        <dbReference type="Proteomes" id="UP000830158"/>
    </source>
</evidence>
<feature type="region of interest" description="Disordered" evidence="2">
    <location>
        <begin position="252"/>
        <end position="332"/>
    </location>
</feature>
<dbReference type="RefSeq" id="WP_249464393.1">
    <property type="nucleotide sequence ID" value="NZ_CP091196.1"/>
</dbReference>
<feature type="compositionally biased region" description="Low complexity" evidence="2">
    <location>
        <begin position="278"/>
        <end position="309"/>
    </location>
</feature>
<gene>
    <name evidence="5" type="ORF">L1857_03000</name>
</gene>
<evidence type="ECO:0000256" key="2">
    <source>
        <dbReference type="SAM" id="MobiDB-lite"/>
    </source>
</evidence>
<proteinExistence type="predicted"/>
<dbReference type="Gene3D" id="2.180.10.10">
    <property type="entry name" value="RHS repeat-associated core"/>
    <property type="match status" value="4"/>
</dbReference>
<evidence type="ECO:0000256" key="1">
    <source>
        <dbReference type="ARBA" id="ARBA00022737"/>
    </source>
</evidence>
<dbReference type="InterPro" id="IPR056823">
    <property type="entry name" value="TEN-like_YD-shell"/>
</dbReference>
<accession>A0ABY4NQJ4</accession>
<organism evidence="5 6">
    <name type="scientific">Amycolatopsis thermalba</name>
    <dbReference type="NCBI Taxonomy" id="944492"/>
    <lineage>
        <taxon>Bacteria</taxon>
        <taxon>Bacillati</taxon>
        <taxon>Actinomycetota</taxon>
        <taxon>Actinomycetes</taxon>
        <taxon>Pseudonocardiales</taxon>
        <taxon>Pseudonocardiaceae</taxon>
        <taxon>Amycolatopsis</taxon>
    </lineage>
</organism>
<dbReference type="Pfam" id="PF25023">
    <property type="entry name" value="TEN_YD-shell"/>
    <property type="match status" value="1"/>
</dbReference>
<dbReference type="InterPro" id="IPR050708">
    <property type="entry name" value="T6SS_VgrG/RHS"/>
</dbReference>
<dbReference type="Pfam" id="PF20148">
    <property type="entry name" value="DUF6531"/>
    <property type="match status" value="1"/>
</dbReference>
<dbReference type="InterPro" id="IPR006530">
    <property type="entry name" value="YD"/>
</dbReference>
<feature type="domain" description="DUF6531" evidence="3">
    <location>
        <begin position="332"/>
        <end position="403"/>
    </location>
</feature>
<dbReference type="NCBIfam" id="TIGR01643">
    <property type="entry name" value="YD_repeat_2x"/>
    <property type="match status" value="12"/>
</dbReference>
<sequence length="1468" mass="161027">MTEGNPLVAQAQSQTTAVTGIGILESAQDLSNGVKDGSWVEGGLGALGTGLEVLSMVIDPLGTLAQYGVAWLIEHVRPLKEALDWLAGDPPVIQSFSDTWANVAAEVGVVAGDLKNEVEGGTAGWAGQGADTYRRSGAEQAEALAGAAALADGISTGVMIMGTVVGFVREMVRDIVAELVGKLITWALEAACTLGFATPLIAAQATAAISSAVTRIADFIRKLVKTVGNVSPRISRVIGKLDEIIQKLSKIGRKLGGGDGTTPSAASGGGGKVDTPDLDSPTSPDAPNSPDGADGTPGTTRPGDGSGTPLRQDAADPDLRSQEPVGRCGRREPIDMATGEMYLVQKDVHLPGVLPLVLERVHVSSYRSGRLFGPSWASTLDQRLEFDEHGVCYAGPDGVILVYPEPPADGEVYAAAGARWPLSRTTDGGYTIRQSQTGRVLRFAPARAGTAELSAIEDRSDRIEFDRDPSGVLRAVRHSGGYQVDVLVSEGRVAELRLHDPRTDGIPLVRYAYDDGHLTEVVNSSGRPLRFAYDHAGRITRWDDRNGEWYAYTYDHRGRCVRTEGSGDALAGTLDYDTDNRVTTETNSLGEVSRYHFNEFNQLIREIDPLGNETRFEWDRYHRLLAHTDPLGRTTRYRYDELGNLAAVTRPDGTQALIEYNEQGLPATAVDPDGSVWRYEYDESGNRTVVVDPTGAITRYGYDESGHLATITDHFGNVVRRATDAAGLLTAVTEPDGGVTRYQRDQFGRVSVVLDPVGGETHLRWTVEGKLLSRTHSDGATERWSYDGEGNEVDRIDANGNVTRVETTHFDRFAAQTGPDGSRFEFRYDSEMRLRAVRNPLGAEWTYEYDQAGRLVAETDYNGRTIRYERDAAGQLVARTNGAGETTLFVRDALGNIVERRSRDGVATFEYDPAGRLIRARNEHADVRFERDPAGRVLVETINGRSTVFAYDAAGRRTYRRTPSGVESFWDYGTTHRPVSLRTGGRTFSFGFDAAGREVERLLDSGTTLAQTWTPAHRLSSQTVASVTDRSQGAMRNLYQRRYHYRPDGFVRAVEDDIAGVRQFELDANGRVEQVTGTAGSERYAYDPAGNIRAAGWAGAEDQGPREYQGSLVLSAGRVRYGYDRQGRVTFRQKKRLSAKPDTWHYTWDSDDRLVAVVTPDGTRWRYLYDALGRRIAKLRLAADGTTVVERTDFFWDGTVLIEQIDSDATAISWEHDPGGRRPLAQIEREFGADGARQWVDRAFYSIVTDLVGTPTELVDPHGGLAWQGHRTLWGAALSRLRNRAATPLRFAGQYHDDETGLHYNVHRYYDPESGRYASNDPLGLEGGFNPQAYVPNPTSWVDPLGLTAADGCGPDGPDGADEEYVPLYKAPQRGLGQQQYDHGYNADDYGGTGPWAAGAFFARDRELADTYAGHYGEGVIEIRIPASEYADRFARYEQPYQGGPLTEVEIPASRVEELNQYPRKWHR</sequence>
<dbReference type="Proteomes" id="UP000830158">
    <property type="component" value="Chromosome"/>
</dbReference>
<dbReference type="InterPro" id="IPR038332">
    <property type="entry name" value="PPE_sf"/>
</dbReference>
<dbReference type="EMBL" id="CP091196">
    <property type="protein sequence ID" value="UQS21862.1"/>
    <property type="molecule type" value="Genomic_DNA"/>
</dbReference>
<keyword evidence="1" id="KW-0677">Repeat</keyword>
<dbReference type="PANTHER" id="PTHR32305">
    <property type="match status" value="1"/>
</dbReference>
<name>A0ABY4NQJ4_9PSEU</name>
<dbReference type="Pfam" id="PF05593">
    <property type="entry name" value="RHS_repeat"/>
    <property type="match status" value="7"/>
</dbReference>
<dbReference type="NCBIfam" id="TIGR03696">
    <property type="entry name" value="Rhs_assc_core"/>
    <property type="match status" value="1"/>
</dbReference>
<evidence type="ECO:0000313" key="5">
    <source>
        <dbReference type="EMBL" id="UQS21862.1"/>
    </source>
</evidence>
<evidence type="ECO:0000259" key="4">
    <source>
        <dbReference type="Pfam" id="PF25023"/>
    </source>
</evidence>
<dbReference type="InterPro" id="IPR022385">
    <property type="entry name" value="Rhs_assc_core"/>
</dbReference>
<keyword evidence="6" id="KW-1185">Reference proteome</keyword>
<dbReference type="Gene3D" id="1.20.1260.20">
    <property type="entry name" value="PPE superfamily"/>
    <property type="match status" value="1"/>
</dbReference>
<reference evidence="5" key="1">
    <citation type="submission" date="2022-01" db="EMBL/GenBank/DDBJ databases">
        <title>PSI-footprinting approach for the identification of protein synthesis inhibitor producers.</title>
        <authorList>
            <person name="Handel F."/>
            <person name="Kulik A."/>
            <person name="Wex K.W."/>
            <person name="Berscheid A."/>
            <person name="Saur J.S."/>
            <person name="Winkler A."/>
            <person name="Wibberg D."/>
            <person name="Kalinowski J."/>
            <person name="Broetz-Oesterhelt H."/>
            <person name="Mast Y."/>
        </authorList>
    </citation>
    <scope>NUCLEOTIDE SEQUENCE</scope>
    <source>
        <strain evidence="5">KNN 49.3e</strain>
    </source>
</reference>
<dbReference type="InterPro" id="IPR045351">
    <property type="entry name" value="DUF6531"/>
</dbReference>
<protein>
    <submittedName>
        <fullName evidence="5">DUF6531 domain-containing protein</fullName>
    </submittedName>
</protein>
<evidence type="ECO:0000259" key="3">
    <source>
        <dbReference type="Pfam" id="PF20148"/>
    </source>
</evidence>
<feature type="domain" description="Teneurin-like YD-shell" evidence="4">
    <location>
        <begin position="1064"/>
        <end position="1321"/>
    </location>
</feature>
<dbReference type="PANTHER" id="PTHR32305:SF15">
    <property type="entry name" value="PROTEIN RHSA-RELATED"/>
    <property type="match status" value="1"/>
</dbReference>
<dbReference type="SUPFAM" id="SSF69304">
    <property type="entry name" value="Tricorn protease N-terminal domain"/>
    <property type="match status" value="2"/>
</dbReference>